<reference evidence="1 2" key="1">
    <citation type="submission" date="2019-03" db="EMBL/GenBank/DDBJ databases">
        <title>Novel transposon Tn6433 accelerates the dissemination of tet(E) in Aeromonas from aerobic biofilm under oxytetracycline stress.</title>
        <authorList>
            <person name="Shi Y."/>
            <person name="Tian Z."/>
            <person name="Zhang Y."/>
            <person name="Zhang H."/>
            <person name="Yang M."/>
        </authorList>
    </citation>
    <scope>NUCLEOTIDE SEQUENCE [LARGE SCALE GENOMIC DNA]</scope>
    <source>
        <strain evidence="1 2">R50-22</strain>
        <plasmid evidence="2">paeme5</plasmid>
    </source>
</reference>
<keyword evidence="2" id="KW-1185">Reference proteome</keyword>
<evidence type="ECO:0000313" key="1">
    <source>
        <dbReference type="EMBL" id="QJT41382.1"/>
    </source>
</evidence>
<keyword evidence="1" id="KW-0614">Plasmid</keyword>
<dbReference type="EMBL" id="CP038449">
    <property type="protein sequence ID" value="QJT41382.1"/>
    <property type="molecule type" value="Genomic_DNA"/>
</dbReference>
<proteinExistence type="predicted"/>
<dbReference type="Proteomes" id="UP000502657">
    <property type="component" value="Plasmid pAeme5"/>
</dbReference>
<geneLocation type="plasmid" evidence="2">
    <name>paeme5</name>
</geneLocation>
<organism evidence="1 2">
    <name type="scientific">Aeromonas media</name>
    <dbReference type="NCBI Taxonomy" id="651"/>
    <lineage>
        <taxon>Bacteria</taxon>
        <taxon>Pseudomonadati</taxon>
        <taxon>Pseudomonadota</taxon>
        <taxon>Gammaproteobacteria</taxon>
        <taxon>Aeromonadales</taxon>
        <taxon>Aeromonadaceae</taxon>
        <taxon>Aeromonas</taxon>
    </lineage>
</organism>
<protein>
    <submittedName>
        <fullName evidence="1">Uncharacterized protein</fullName>
    </submittedName>
</protein>
<gene>
    <name evidence="1" type="ORF">E4188_22975</name>
</gene>
<sequence>MLETPTTGGNEGAFTATLTWTGPGDVDLHTNEPSGAHVFYRNTAGVSGFLDVDNTSGYGPEHYYATCDSDALNEGTYSIGINNYNAVNGGVATVQIATSKGGVIGTKTEVVGQVMGDAGNNSPVQMLDVVVSKDENGAVSFKVQ</sequence>
<accession>A0ABX6P0J0</accession>
<name>A0ABX6P0J0_AERME</name>
<evidence type="ECO:0000313" key="2">
    <source>
        <dbReference type="Proteomes" id="UP000502657"/>
    </source>
</evidence>